<evidence type="ECO:0000313" key="3">
    <source>
        <dbReference type="Proteomes" id="UP000625930"/>
    </source>
</evidence>
<dbReference type="Proteomes" id="UP001218208">
    <property type="component" value="Unassembled WGS sequence"/>
</dbReference>
<dbReference type="EMBL" id="JADUNP010000010">
    <property type="protein sequence ID" value="MBH1652004.1"/>
    <property type="molecule type" value="Genomic_DNA"/>
</dbReference>
<accession>A0A6S4RNN0</accession>
<reference evidence="1" key="2">
    <citation type="submission" date="2022-07" db="EMBL/GenBank/DDBJ databases">
        <authorList>
            <consortium name="DAFM: The Division of Animal and Food Microbiology"/>
        </authorList>
    </citation>
    <scope>NUCLEOTIDE SEQUENCE</scope>
    <source>
        <strain evidence="1">19MO01SH01-2</strain>
    </source>
</reference>
<evidence type="ECO:0000313" key="2">
    <source>
        <dbReference type="EMBL" id="MBH1652004.1"/>
    </source>
</evidence>
<dbReference type="RefSeq" id="WP_088475505.1">
    <property type="nucleotide sequence ID" value="NZ_AP021908.1"/>
</dbReference>
<comment type="caution">
    <text evidence="2">The sequence shown here is derived from an EMBL/GenBank/DDBJ whole genome shotgun (WGS) entry which is preliminary data.</text>
</comment>
<protein>
    <submittedName>
        <fullName evidence="2">GNAT family N-acetyltransferase</fullName>
    </submittedName>
</protein>
<evidence type="ECO:0000313" key="1">
    <source>
        <dbReference type="EMBL" id="EKT4092653.1"/>
    </source>
</evidence>
<organism evidence="2 3">
    <name type="scientific">Stenotrophomonas maltophilia</name>
    <name type="common">Pseudomonas maltophilia</name>
    <name type="synonym">Xanthomonas maltophilia</name>
    <dbReference type="NCBI Taxonomy" id="40324"/>
    <lineage>
        <taxon>Bacteria</taxon>
        <taxon>Pseudomonadati</taxon>
        <taxon>Pseudomonadota</taxon>
        <taxon>Gammaproteobacteria</taxon>
        <taxon>Lysobacterales</taxon>
        <taxon>Lysobacteraceae</taxon>
        <taxon>Stenotrophomonas</taxon>
        <taxon>Stenotrophomonas maltophilia group</taxon>
    </lineage>
</organism>
<gene>
    <name evidence="2" type="ORF">I5U67_07470</name>
    <name evidence="1" type="ORF">QEG23_002173</name>
</gene>
<dbReference type="EMBL" id="ABLOJW010000010">
    <property type="protein sequence ID" value="EKT4092653.1"/>
    <property type="molecule type" value="Genomic_DNA"/>
</dbReference>
<sequence length="174" mass="19072">MFGKFKKQASKPMTGAELAEEGLRQVAIAAKNGDIDFQRGRVHEDIFAHADQPAGMMRLTYVMISPTVENEVIARCVMLLDRVEANTPVFQMDWAVLESYRGQGFGIAVALKSLMEFTNGMQGKLKSGYVIEAVVDEGNDASLKIARKILGGEKVLPNPAIGKNTHSFLRVFPA</sequence>
<reference evidence="2" key="1">
    <citation type="submission" date="2020-11" db="EMBL/GenBank/DDBJ databases">
        <title>Enhanced detection system for hospital associated transmission using whole genome sequencing surveillance.</title>
        <authorList>
            <person name="Harrison L.H."/>
            <person name="Van Tyne D."/>
            <person name="Marsh J.W."/>
            <person name="Griffith M.P."/>
            <person name="Snyder D.J."/>
            <person name="Cooper V.S."/>
            <person name="Mustapha M."/>
        </authorList>
    </citation>
    <scope>NUCLEOTIDE SEQUENCE</scope>
    <source>
        <strain evidence="2">STEN00091</strain>
    </source>
</reference>
<dbReference type="Proteomes" id="UP000625930">
    <property type="component" value="Unassembled WGS sequence"/>
</dbReference>
<dbReference type="AlphaFoldDB" id="A0A6S4RNN0"/>
<dbReference type="Gene3D" id="3.40.630.30">
    <property type="match status" value="1"/>
</dbReference>
<proteinExistence type="predicted"/>
<name>A0A6S4RNN0_STEMA</name>